<dbReference type="Pfam" id="PF00149">
    <property type="entry name" value="Metallophos"/>
    <property type="match status" value="1"/>
</dbReference>
<dbReference type="SUPFAM" id="SSF56300">
    <property type="entry name" value="Metallo-dependent phosphatases"/>
    <property type="match status" value="1"/>
</dbReference>
<evidence type="ECO:0000256" key="4">
    <source>
        <dbReference type="ARBA" id="ARBA00022801"/>
    </source>
</evidence>
<dbReference type="HAMAP" id="MF_00199">
    <property type="entry name" value="ApaH"/>
    <property type="match status" value="1"/>
</dbReference>
<dbReference type="NCBIfam" id="NF001204">
    <property type="entry name" value="PRK00166.1"/>
    <property type="match status" value="1"/>
</dbReference>
<accession>A0A0F9VRY3</accession>
<evidence type="ECO:0000256" key="2">
    <source>
        <dbReference type="ARBA" id="ARBA00005419"/>
    </source>
</evidence>
<dbReference type="InterPro" id="IPR004843">
    <property type="entry name" value="Calcineurin-like_PHP"/>
</dbReference>
<organism evidence="10">
    <name type="scientific">marine sediment metagenome</name>
    <dbReference type="NCBI Taxonomy" id="412755"/>
    <lineage>
        <taxon>unclassified sequences</taxon>
        <taxon>metagenomes</taxon>
        <taxon>ecological metagenomes</taxon>
    </lineage>
</organism>
<dbReference type="EMBL" id="LAZR01000014">
    <property type="protein sequence ID" value="KKO06795.1"/>
    <property type="molecule type" value="Genomic_DNA"/>
</dbReference>
<reference evidence="10" key="1">
    <citation type="journal article" date="2015" name="Nature">
        <title>Complex archaea that bridge the gap between prokaryotes and eukaryotes.</title>
        <authorList>
            <person name="Spang A."/>
            <person name="Saw J.H."/>
            <person name="Jorgensen S.L."/>
            <person name="Zaremba-Niedzwiedzka K."/>
            <person name="Martijn J."/>
            <person name="Lind A.E."/>
            <person name="van Eijk R."/>
            <person name="Schleper C."/>
            <person name="Guy L."/>
            <person name="Ettema T.J."/>
        </authorList>
    </citation>
    <scope>NUCLEOTIDE SEQUENCE</scope>
</reference>
<feature type="domain" description="Calcineurin-like phosphoesterase" evidence="9">
    <location>
        <begin position="4"/>
        <end position="173"/>
    </location>
</feature>
<evidence type="ECO:0000256" key="7">
    <source>
        <dbReference type="ARBA" id="ARBA00033210"/>
    </source>
</evidence>
<proteinExistence type="inferred from homology"/>
<comment type="function">
    <text evidence="1">Hydrolyzes diadenosine 5',5'''-P1,P4-tetraphosphate to yield ADP.</text>
</comment>
<dbReference type="PANTHER" id="PTHR40942">
    <property type="match status" value="1"/>
</dbReference>
<dbReference type="EC" id="3.6.1.41" evidence="3"/>
<gene>
    <name evidence="10" type="ORF">LCGC14_0059790</name>
</gene>
<dbReference type="PANTHER" id="PTHR40942:SF4">
    <property type="entry name" value="CYTOCHROME C5"/>
    <property type="match status" value="1"/>
</dbReference>
<evidence type="ECO:0000313" key="10">
    <source>
        <dbReference type="EMBL" id="KKO06795.1"/>
    </source>
</evidence>
<dbReference type="Gene3D" id="3.60.21.10">
    <property type="match status" value="1"/>
</dbReference>
<comment type="caution">
    <text evidence="10">The sequence shown here is derived from an EMBL/GenBank/DDBJ whole genome shotgun (WGS) entry which is preliminary data.</text>
</comment>
<evidence type="ECO:0000256" key="8">
    <source>
        <dbReference type="ARBA" id="ARBA00049417"/>
    </source>
</evidence>
<sequence length="274" mass="31134">MATYAIGDIQGCYKPLRKLLKAVAFQPGADELWCVGDLINRGPKSLDTLRYLRDIGDSATVVLGNHDLHFLALYYQCTPDTINGRHTLDELLAAPDCGELADWLRHKPLAHYDSVLGTHGIHNYLMVHAGIPPLWDLDTALALAGEVETALRGPDFRKFLNKMYGDKPARWKDSLTGRKRLRMITNYLTRMRFCDARGKLDLQIKEGVNEAPEGFRPWFEFEKITNSKTSILFGHWAALQGVTQRDRVYALDTGCVWGRELTMMRLEDHKLFSV</sequence>
<name>A0A0F9VRY3_9ZZZZ</name>
<evidence type="ECO:0000256" key="3">
    <source>
        <dbReference type="ARBA" id="ARBA00012506"/>
    </source>
</evidence>
<dbReference type="GO" id="GO:0008803">
    <property type="term" value="F:bis(5'-nucleosyl)-tetraphosphatase (symmetrical) activity"/>
    <property type="evidence" value="ECO:0007669"/>
    <property type="project" value="UniProtKB-EC"/>
</dbReference>
<keyword evidence="4" id="KW-0378">Hydrolase</keyword>
<protein>
    <recommendedName>
        <fullName evidence="3">bis(5'-nucleosyl)-tetraphosphatase (symmetrical)</fullName>
        <ecNumber evidence="3">3.6.1.41</ecNumber>
    </recommendedName>
    <alternativeName>
        <fullName evidence="6">Ap4A hydrolase</fullName>
    </alternativeName>
    <alternativeName>
        <fullName evidence="5">Diadenosine 5',5'''-P1,P4-tetraphosphate pyrophosphohydrolase</fullName>
    </alternativeName>
    <alternativeName>
        <fullName evidence="7">Diadenosine tetraphosphatase</fullName>
    </alternativeName>
</protein>
<dbReference type="InterPro" id="IPR029052">
    <property type="entry name" value="Metallo-depent_PP-like"/>
</dbReference>
<dbReference type="PIRSF" id="PIRSF000903">
    <property type="entry name" value="B5n-ttraPtase_sm"/>
    <property type="match status" value="1"/>
</dbReference>
<evidence type="ECO:0000256" key="6">
    <source>
        <dbReference type="ARBA" id="ARBA00032248"/>
    </source>
</evidence>
<dbReference type="NCBIfam" id="TIGR00668">
    <property type="entry name" value="apaH"/>
    <property type="match status" value="1"/>
</dbReference>
<dbReference type="AlphaFoldDB" id="A0A0F9VRY3"/>
<comment type="similarity">
    <text evidence="2">Belongs to the Ap4A hydrolase family.</text>
</comment>
<comment type="catalytic activity">
    <reaction evidence="8">
        <text>P(1),P(4)-bis(5'-adenosyl) tetraphosphate + H2O = 2 ADP + 2 H(+)</text>
        <dbReference type="Rhea" id="RHEA:24252"/>
        <dbReference type="ChEBI" id="CHEBI:15377"/>
        <dbReference type="ChEBI" id="CHEBI:15378"/>
        <dbReference type="ChEBI" id="CHEBI:58141"/>
        <dbReference type="ChEBI" id="CHEBI:456216"/>
        <dbReference type="EC" id="3.6.1.41"/>
    </reaction>
</comment>
<evidence type="ECO:0000256" key="5">
    <source>
        <dbReference type="ARBA" id="ARBA00031248"/>
    </source>
</evidence>
<dbReference type="CDD" id="cd07422">
    <property type="entry name" value="MPP_ApaH"/>
    <property type="match status" value="1"/>
</dbReference>
<evidence type="ECO:0000256" key="1">
    <source>
        <dbReference type="ARBA" id="ARBA00003413"/>
    </source>
</evidence>
<evidence type="ECO:0000259" key="9">
    <source>
        <dbReference type="Pfam" id="PF00149"/>
    </source>
</evidence>
<dbReference type="InterPro" id="IPR004617">
    <property type="entry name" value="ApaH"/>
</dbReference>